<dbReference type="EMBL" id="JBHSVR010000001">
    <property type="protein sequence ID" value="MFC6633529.1"/>
    <property type="molecule type" value="Genomic_DNA"/>
</dbReference>
<comment type="caution">
    <text evidence="4">The sequence shown here is derived from an EMBL/GenBank/DDBJ whole genome shotgun (WGS) entry which is preliminary data.</text>
</comment>
<feature type="region of interest" description="Disordered" evidence="1">
    <location>
        <begin position="709"/>
        <end position="737"/>
    </location>
</feature>
<feature type="transmembrane region" description="Helical" evidence="2">
    <location>
        <begin position="500"/>
        <end position="518"/>
    </location>
</feature>
<proteinExistence type="predicted"/>
<feature type="transmembrane region" description="Helical" evidence="2">
    <location>
        <begin position="550"/>
        <end position="570"/>
    </location>
</feature>
<dbReference type="Pfam" id="PF10145">
    <property type="entry name" value="PhageMin_Tail"/>
    <property type="match status" value="1"/>
</dbReference>
<keyword evidence="2" id="KW-0812">Transmembrane</keyword>
<feature type="transmembrane region" description="Helical" evidence="2">
    <location>
        <begin position="384"/>
        <end position="409"/>
    </location>
</feature>
<feature type="transmembrane region" description="Helical" evidence="2">
    <location>
        <begin position="421"/>
        <end position="438"/>
    </location>
</feature>
<evidence type="ECO:0000313" key="4">
    <source>
        <dbReference type="EMBL" id="MFC6633529.1"/>
    </source>
</evidence>
<accession>A0ABW1YLB9</accession>
<sequence length="769" mass="82452">MSTKLEKLLFRIGVIDKASGPLGKLDAQMQKLTVRTAKGMAGIAAGAAGLFTTGYALRGMLGPAIEMDRAIGEVRSLRVKEEAMDHLVKRARAFSNRYGEAADEIVRSSYRIQSAVQGIEGNQLGDIAYLTAMLAKGTKAESEIVSAFVGQTFNIFEDQAKAMGKVAFAEQVVGKTAAAVRLFNTDGVQMVEALKNLGKTAEIANIPLEEQLAVLGFLQNTMQMGSRAGTSYVAFLQSIAKAEDVLGTTLTNDQGRALPVLEIIDRIKAKLGDLGTAGNTDLLQKAFGKRGMSMVLAMSNASGTLSGNIEELTKLGRQQGLRDLEMMASAIADPWEKAHHAVRNSRAVFGTFINDALKPLLGWVTDSAVTTQRWMDLFPNVTRVVAYTTLGIIGLIGAVSLLAVVGGGLQLVIAGLSGFKLIWIGITKTATAVQWLYNASLKWGRAAVLAYHLAYKPKLLAAWTIGIKAAATSVRFLGTVLRVAGKATLLFSAALWANPITWIVAGVVALVAGLVLLVKHWDKVKAASLGFIQGLMDKWGQLRGAIEGNAFLSLVFAPLLAGVDLVSFLLRQLVKLPDWFGQFKAWLGGLDLFGAPGRAFDWLLEKWRGLRAAIEDNAFLRLLFAPLLAGADVVGSLFQQLDKIPQWFETFKNWLGKLNIFDALGGAADGLLSKLRLIPGIGKLLPKETPGANLERRVVGVELPENVQRERSGAPLGGLPRSQPSAVPSGGISQQINNNQQRGNHIENVHLHQPVSGSSFSDELEMAAG</sequence>
<feature type="domain" description="Phage tail tape measure protein" evidence="3">
    <location>
        <begin position="90"/>
        <end position="288"/>
    </location>
</feature>
<organism evidence="4 5">
    <name type="scientific">Microbulbifer taiwanensis</name>
    <dbReference type="NCBI Taxonomy" id="986746"/>
    <lineage>
        <taxon>Bacteria</taxon>
        <taxon>Pseudomonadati</taxon>
        <taxon>Pseudomonadota</taxon>
        <taxon>Gammaproteobacteria</taxon>
        <taxon>Cellvibrionales</taxon>
        <taxon>Microbulbiferaceae</taxon>
        <taxon>Microbulbifer</taxon>
    </lineage>
</organism>
<dbReference type="RefSeq" id="WP_193192894.1">
    <property type="nucleotide sequence ID" value="NZ_JACZFR010000035.1"/>
</dbReference>
<evidence type="ECO:0000256" key="1">
    <source>
        <dbReference type="SAM" id="MobiDB-lite"/>
    </source>
</evidence>
<name>A0ABW1YLB9_9GAMM</name>
<dbReference type="NCBIfam" id="TIGR01760">
    <property type="entry name" value="tape_meas_TP901"/>
    <property type="match status" value="1"/>
</dbReference>
<keyword evidence="5" id="KW-1185">Reference proteome</keyword>
<dbReference type="Proteomes" id="UP001596425">
    <property type="component" value="Unassembled WGS sequence"/>
</dbReference>
<keyword evidence="2" id="KW-1133">Transmembrane helix</keyword>
<keyword evidence="2" id="KW-0472">Membrane</keyword>
<evidence type="ECO:0000256" key="2">
    <source>
        <dbReference type="SAM" id="Phobius"/>
    </source>
</evidence>
<evidence type="ECO:0000313" key="5">
    <source>
        <dbReference type="Proteomes" id="UP001596425"/>
    </source>
</evidence>
<feature type="transmembrane region" description="Helical" evidence="2">
    <location>
        <begin position="459"/>
        <end position="480"/>
    </location>
</feature>
<gene>
    <name evidence="4" type="ORF">ACFQBM_09570</name>
</gene>
<evidence type="ECO:0000259" key="3">
    <source>
        <dbReference type="Pfam" id="PF10145"/>
    </source>
</evidence>
<reference evidence="5" key="1">
    <citation type="journal article" date="2019" name="Int. J. Syst. Evol. Microbiol.">
        <title>The Global Catalogue of Microorganisms (GCM) 10K type strain sequencing project: providing services to taxonomists for standard genome sequencing and annotation.</title>
        <authorList>
            <consortium name="The Broad Institute Genomics Platform"/>
            <consortium name="The Broad Institute Genome Sequencing Center for Infectious Disease"/>
            <person name="Wu L."/>
            <person name="Ma J."/>
        </authorList>
    </citation>
    <scope>NUCLEOTIDE SEQUENCE [LARGE SCALE GENOMIC DNA]</scope>
    <source>
        <strain evidence="5">CGMCC 1.13718</strain>
    </source>
</reference>
<dbReference type="InterPro" id="IPR010090">
    <property type="entry name" value="Phage_tape_meas"/>
</dbReference>
<feature type="transmembrane region" description="Helical" evidence="2">
    <location>
        <begin position="39"/>
        <end position="57"/>
    </location>
</feature>
<protein>
    <submittedName>
        <fullName evidence="4">Phage tail tape measure protein</fullName>
    </submittedName>
</protein>